<dbReference type="SMART" id="SM00028">
    <property type="entry name" value="TPR"/>
    <property type="match status" value="3"/>
</dbReference>
<keyword evidence="2" id="KW-0472">Membrane</keyword>
<dbReference type="PANTHER" id="PTHR34220:SF7">
    <property type="entry name" value="SENSOR HISTIDINE KINASE YPDA"/>
    <property type="match status" value="1"/>
</dbReference>
<dbReference type="Pfam" id="PF06580">
    <property type="entry name" value="His_kinase"/>
    <property type="match status" value="1"/>
</dbReference>
<keyword evidence="5" id="KW-1185">Reference proteome</keyword>
<evidence type="ECO:0000256" key="2">
    <source>
        <dbReference type="SAM" id="Phobius"/>
    </source>
</evidence>
<keyword evidence="4" id="KW-0808">Transferase</keyword>
<evidence type="ECO:0000313" key="4">
    <source>
        <dbReference type="EMBL" id="GAO42540.1"/>
    </source>
</evidence>
<dbReference type="AlphaFoldDB" id="A0A0E9MZK0"/>
<evidence type="ECO:0000259" key="3">
    <source>
        <dbReference type="Pfam" id="PF06580"/>
    </source>
</evidence>
<name>A0A0E9MZK0_9BACT</name>
<keyword evidence="1" id="KW-0175">Coiled coil</keyword>
<dbReference type="SUPFAM" id="SSF48452">
    <property type="entry name" value="TPR-like"/>
    <property type="match status" value="1"/>
</dbReference>
<keyword evidence="4" id="KW-0418">Kinase</keyword>
<feature type="domain" description="Signal transduction histidine kinase internal region" evidence="3">
    <location>
        <begin position="474"/>
        <end position="552"/>
    </location>
</feature>
<dbReference type="STRING" id="1220578.FPE01S_01_15550"/>
<sequence length="691" mass="80451">MFALACICQARNLDSLYSVSRTLRDSARVDYLFGINICYEFSDNTDSARHYIRQMQEISEQCGYTRGIALTWLCWASLYNFTERPVEESEASTWKALYWFGKVTNKKGIEVAFFQLGIAKARRNQWKEALQYYDKAFGWARLYKDTAWMENALGARYEPLRDAGEYARCFEWLRSFKYFQKQNNREFSPWLENYLLAELNRCLGNYEKALQYYRKVVNPATLSHENIWFRVCFPELFFLNGQSDSARHYYNLIDSSALTTHDRRFYLTSMGEFLLSRHEDHKALDYLLPALPLAKQAHDITVELRLLTDIANAYLNTDSLPEALFITRKALSLAGNTHARQRIRDAYQLLYSIYDRKKQPDSAYHYYRQYVVQKESVADDVLKGKLAAYDYERQIEMLRQTNTIQQSALDRASLMRNALLGGLALVLMLGMISVRIAELKRRNEKMRLSHELEIQSIEAKKSQAELQQQATELKMQALRSQMNPHFIFNCLNSINRFILKNESDDASGYLTKFSRLIRMVLNHSQRSAILLEDELETLKLYLDLEKLRFRNAFDYSICFHNRFNTAAIYLPPLLIQPFAENAIWHGLMHKEEKGHLEIAIRLVGHILTCTITDDGIGRAMARKLNSKSTEKQKSMGMHITTGRIELLNRNMQQASVDVDDLYDMHGNPSGTKVTLTVAYAENDFHPVNRMS</sequence>
<reference evidence="4 5" key="1">
    <citation type="submission" date="2015-04" db="EMBL/GenBank/DDBJ databases">
        <title>Whole genome shotgun sequence of Flavihumibacter petaseus NBRC 106054.</title>
        <authorList>
            <person name="Miyazawa S."/>
            <person name="Hosoyama A."/>
            <person name="Hashimoto M."/>
            <person name="Noguchi M."/>
            <person name="Tsuchikane K."/>
            <person name="Ohji S."/>
            <person name="Yamazoe A."/>
            <person name="Ichikawa N."/>
            <person name="Kimura A."/>
            <person name="Fujita N."/>
        </authorList>
    </citation>
    <scope>NUCLEOTIDE SEQUENCE [LARGE SCALE GENOMIC DNA]</scope>
    <source>
        <strain evidence="4 5">NBRC 106054</strain>
    </source>
</reference>
<dbReference type="InterPro" id="IPR010559">
    <property type="entry name" value="Sig_transdc_His_kin_internal"/>
</dbReference>
<accession>A0A0E9MZK0</accession>
<gene>
    <name evidence="4" type="ORF">FPE01S_01_15550</name>
</gene>
<dbReference type="InterPro" id="IPR036890">
    <property type="entry name" value="HATPase_C_sf"/>
</dbReference>
<protein>
    <submittedName>
        <fullName evidence="4">Putative two-component histidine kinase</fullName>
    </submittedName>
</protein>
<evidence type="ECO:0000256" key="1">
    <source>
        <dbReference type="SAM" id="Coils"/>
    </source>
</evidence>
<dbReference type="GO" id="GO:0000155">
    <property type="term" value="F:phosphorelay sensor kinase activity"/>
    <property type="evidence" value="ECO:0007669"/>
    <property type="project" value="InterPro"/>
</dbReference>
<dbReference type="PANTHER" id="PTHR34220">
    <property type="entry name" value="SENSOR HISTIDINE KINASE YPDA"/>
    <property type="match status" value="1"/>
</dbReference>
<dbReference type="Gene3D" id="1.25.40.10">
    <property type="entry name" value="Tetratricopeptide repeat domain"/>
    <property type="match status" value="2"/>
</dbReference>
<dbReference type="InterPro" id="IPR019734">
    <property type="entry name" value="TPR_rpt"/>
</dbReference>
<dbReference type="InterPro" id="IPR011990">
    <property type="entry name" value="TPR-like_helical_dom_sf"/>
</dbReference>
<proteinExistence type="predicted"/>
<dbReference type="GO" id="GO:0016020">
    <property type="term" value="C:membrane"/>
    <property type="evidence" value="ECO:0007669"/>
    <property type="project" value="InterPro"/>
</dbReference>
<feature type="coiled-coil region" evidence="1">
    <location>
        <begin position="447"/>
        <end position="481"/>
    </location>
</feature>
<dbReference type="Proteomes" id="UP000033121">
    <property type="component" value="Unassembled WGS sequence"/>
</dbReference>
<dbReference type="SUPFAM" id="SSF55874">
    <property type="entry name" value="ATPase domain of HSP90 chaperone/DNA topoisomerase II/histidine kinase"/>
    <property type="match status" value="1"/>
</dbReference>
<dbReference type="EMBL" id="BBWV01000001">
    <property type="protein sequence ID" value="GAO42540.1"/>
    <property type="molecule type" value="Genomic_DNA"/>
</dbReference>
<feature type="transmembrane region" description="Helical" evidence="2">
    <location>
        <begin position="418"/>
        <end position="437"/>
    </location>
</feature>
<dbReference type="SUPFAM" id="SSF81901">
    <property type="entry name" value="HCP-like"/>
    <property type="match status" value="1"/>
</dbReference>
<organism evidence="4 5">
    <name type="scientific">Flavihumibacter petaseus NBRC 106054</name>
    <dbReference type="NCBI Taxonomy" id="1220578"/>
    <lineage>
        <taxon>Bacteria</taxon>
        <taxon>Pseudomonadati</taxon>
        <taxon>Bacteroidota</taxon>
        <taxon>Chitinophagia</taxon>
        <taxon>Chitinophagales</taxon>
        <taxon>Chitinophagaceae</taxon>
        <taxon>Flavihumibacter</taxon>
    </lineage>
</organism>
<comment type="caution">
    <text evidence="4">The sequence shown here is derived from an EMBL/GenBank/DDBJ whole genome shotgun (WGS) entry which is preliminary data.</text>
</comment>
<dbReference type="Gene3D" id="3.30.565.10">
    <property type="entry name" value="Histidine kinase-like ATPase, C-terminal domain"/>
    <property type="match status" value="1"/>
</dbReference>
<dbReference type="InterPro" id="IPR050640">
    <property type="entry name" value="Bact_2-comp_sensor_kinase"/>
</dbReference>
<evidence type="ECO:0000313" key="5">
    <source>
        <dbReference type="Proteomes" id="UP000033121"/>
    </source>
</evidence>
<keyword evidence="2" id="KW-0812">Transmembrane</keyword>
<keyword evidence="2" id="KW-1133">Transmembrane helix</keyword>